<dbReference type="GeneID" id="17320445"/>
<dbReference type="KEGG" id="ccp:CHC_T00001808001"/>
<evidence type="ECO:0000313" key="1">
    <source>
        <dbReference type="EMBL" id="CDF32925.1"/>
    </source>
</evidence>
<protein>
    <submittedName>
        <fullName evidence="1">Uncharacterized protein</fullName>
    </submittedName>
</protein>
<keyword evidence="2" id="KW-1185">Reference proteome</keyword>
<evidence type="ECO:0000313" key="2">
    <source>
        <dbReference type="Proteomes" id="UP000012073"/>
    </source>
</evidence>
<dbReference type="Proteomes" id="UP000012073">
    <property type="component" value="Unassembled WGS sequence"/>
</dbReference>
<dbReference type="EMBL" id="HG001615">
    <property type="protein sequence ID" value="CDF32925.1"/>
    <property type="molecule type" value="Genomic_DNA"/>
</dbReference>
<reference evidence="2" key="1">
    <citation type="journal article" date="2013" name="Proc. Natl. Acad. Sci. U.S.A.">
        <title>Genome structure and metabolic features in the red seaweed Chondrus crispus shed light on evolution of the Archaeplastida.</title>
        <authorList>
            <person name="Collen J."/>
            <person name="Porcel B."/>
            <person name="Carre W."/>
            <person name="Ball S.G."/>
            <person name="Chaparro C."/>
            <person name="Tonon T."/>
            <person name="Barbeyron T."/>
            <person name="Michel G."/>
            <person name="Noel B."/>
            <person name="Valentin K."/>
            <person name="Elias M."/>
            <person name="Artiguenave F."/>
            <person name="Arun A."/>
            <person name="Aury J.M."/>
            <person name="Barbosa-Neto J.F."/>
            <person name="Bothwell J.H."/>
            <person name="Bouget F.Y."/>
            <person name="Brillet L."/>
            <person name="Cabello-Hurtado F."/>
            <person name="Capella-Gutierrez S."/>
            <person name="Charrier B."/>
            <person name="Cladiere L."/>
            <person name="Cock J.M."/>
            <person name="Coelho S.M."/>
            <person name="Colleoni C."/>
            <person name="Czjzek M."/>
            <person name="Da Silva C."/>
            <person name="Delage L."/>
            <person name="Denoeud F."/>
            <person name="Deschamps P."/>
            <person name="Dittami S.M."/>
            <person name="Gabaldon T."/>
            <person name="Gachon C.M."/>
            <person name="Groisillier A."/>
            <person name="Herve C."/>
            <person name="Jabbari K."/>
            <person name="Katinka M."/>
            <person name="Kloareg B."/>
            <person name="Kowalczyk N."/>
            <person name="Labadie K."/>
            <person name="Leblanc C."/>
            <person name="Lopez P.J."/>
            <person name="McLachlan D.H."/>
            <person name="Meslet-Cladiere L."/>
            <person name="Moustafa A."/>
            <person name="Nehr Z."/>
            <person name="Nyvall Collen P."/>
            <person name="Panaud O."/>
            <person name="Partensky F."/>
            <person name="Poulain J."/>
            <person name="Rensing S.A."/>
            <person name="Rousvoal S."/>
            <person name="Samson G."/>
            <person name="Symeonidi A."/>
            <person name="Weissenbach J."/>
            <person name="Zambounis A."/>
            <person name="Wincker P."/>
            <person name="Boyen C."/>
        </authorList>
    </citation>
    <scope>NUCLEOTIDE SEQUENCE [LARGE SCALE GENOMIC DNA]</scope>
    <source>
        <strain evidence="2">cv. Stackhouse</strain>
    </source>
</reference>
<dbReference type="Gramene" id="CDF32925">
    <property type="protein sequence ID" value="CDF32925"/>
    <property type="gene ID" value="CHC_T00001808001"/>
</dbReference>
<name>R7Q634_CHOCR</name>
<dbReference type="RefSeq" id="XP_005712728.1">
    <property type="nucleotide sequence ID" value="XM_005712671.1"/>
</dbReference>
<sequence>MNRLGQATYNEDRDTAQIRTHKEIEAVRSILEEAKPRNLTLSGTRTLVSDSFIPKTYHAYIREAEVELLSGATVRIISSSRFDVEMKSTASSPNDPRQSDVEIGADTYEIVQNVII</sequence>
<organism evidence="1 2">
    <name type="scientific">Chondrus crispus</name>
    <name type="common">Carrageen Irish moss</name>
    <name type="synonym">Polymorpha crispa</name>
    <dbReference type="NCBI Taxonomy" id="2769"/>
    <lineage>
        <taxon>Eukaryota</taxon>
        <taxon>Rhodophyta</taxon>
        <taxon>Florideophyceae</taxon>
        <taxon>Rhodymeniophycidae</taxon>
        <taxon>Gigartinales</taxon>
        <taxon>Gigartinaceae</taxon>
        <taxon>Chondrus</taxon>
    </lineage>
</organism>
<proteinExistence type="predicted"/>
<gene>
    <name evidence="1" type="ORF">CHC_T00001808001</name>
</gene>
<dbReference type="AlphaFoldDB" id="R7Q634"/>
<accession>R7Q634</accession>